<comment type="caution">
    <text evidence="3">The sequence shown here is derived from an EMBL/GenBank/DDBJ whole genome shotgun (WGS) entry which is preliminary data.</text>
</comment>
<evidence type="ECO:0000259" key="2">
    <source>
        <dbReference type="PROSITE" id="PS51140"/>
    </source>
</evidence>
<name>A0AAN9XUE7_PSOTE</name>
<dbReference type="InterPro" id="IPR003892">
    <property type="entry name" value="CUE"/>
</dbReference>
<dbReference type="Proteomes" id="UP001386955">
    <property type="component" value="Unassembled WGS sequence"/>
</dbReference>
<feature type="domain" description="CUE" evidence="2">
    <location>
        <begin position="61"/>
        <end position="104"/>
    </location>
</feature>
<evidence type="ECO:0000313" key="4">
    <source>
        <dbReference type="Proteomes" id="UP001386955"/>
    </source>
</evidence>
<proteinExistence type="predicted"/>
<dbReference type="InterPro" id="IPR038981">
    <property type="entry name" value="CID5/CID6"/>
</dbReference>
<dbReference type="PANTHER" id="PTHR37252">
    <property type="entry name" value="POLYADENYLATE-BINDING PROTEIN-INTERACTING PROTEIN 6"/>
    <property type="match status" value="1"/>
</dbReference>
<feature type="compositionally biased region" description="Polar residues" evidence="1">
    <location>
        <begin position="27"/>
        <end position="40"/>
    </location>
</feature>
<organism evidence="3 4">
    <name type="scientific">Psophocarpus tetragonolobus</name>
    <name type="common">Winged bean</name>
    <name type="synonym">Dolichos tetragonolobus</name>
    <dbReference type="NCBI Taxonomy" id="3891"/>
    <lineage>
        <taxon>Eukaryota</taxon>
        <taxon>Viridiplantae</taxon>
        <taxon>Streptophyta</taxon>
        <taxon>Embryophyta</taxon>
        <taxon>Tracheophyta</taxon>
        <taxon>Spermatophyta</taxon>
        <taxon>Magnoliopsida</taxon>
        <taxon>eudicotyledons</taxon>
        <taxon>Gunneridae</taxon>
        <taxon>Pentapetalae</taxon>
        <taxon>rosids</taxon>
        <taxon>fabids</taxon>
        <taxon>Fabales</taxon>
        <taxon>Fabaceae</taxon>
        <taxon>Papilionoideae</taxon>
        <taxon>50 kb inversion clade</taxon>
        <taxon>NPAAA clade</taxon>
        <taxon>indigoferoid/millettioid clade</taxon>
        <taxon>Phaseoleae</taxon>
        <taxon>Psophocarpus</taxon>
    </lineage>
</organism>
<keyword evidence="4" id="KW-1185">Reference proteome</keyword>
<dbReference type="PANTHER" id="PTHR37252:SF3">
    <property type="entry name" value="POLYADENYLATE-BINDING PROTEIN-INTERACTING PROTEIN 6"/>
    <property type="match status" value="1"/>
</dbReference>
<gene>
    <name evidence="3" type="ORF">VNO78_00978</name>
</gene>
<dbReference type="PROSITE" id="PS51140">
    <property type="entry name" value="CUE"/>
    <property type="match status" value="1"/>
</dbReference>
<sequence length="233" mass="26152">MTGMSSLNSNAEPYVPPSKRDSKNDENQNLVQSESENLPDSESWQVRNNFIRDETVVVVDIADVDIEYIKLAFPDLVEHFIRDVYLANDSDLNDTIDMLYQLETVENVSVSVSTAGSASPQSNSARVSASSTVKNRVAEIGLEKFLDIFSSAFQLIMIRRERLGCGQRTEFSSQNTNLCSPLIDAEKMKLKKEAEKDVMREKEGERKENLVEKEVRNVTRGVEAVKPGGGERR</sequence>
<reference evidence="3 4" key="1">
    <citation type="submission" date="2024-01" db="EMBL/GenBank/DDBJ databases">
        <title>The genomes of 5 underutilized Papilionoideae crops provide insights into root nodulation and disease resistanc.</title>
        <authorList>
            <person name="Jiang F."/>
        </authorList>
    </citation>
    <scope>NUCLEOTIDE SEQUENCE [LARGE SCALE GENOMIC DNA]</scope>
    <source>
        <strain evidence="3">DUOXIRENSHENG_FW03</strain>
        <tissue evidence="3">Leaves</tissue>
    </source>
</reference>
<protein>
    <recommendedName>
        <fullName evidence="2">CUE domain-containing protein</fullName>
    </recommendedName>
</protein>
<dbReference type="Pfam" id="PF02845">
    <property type="entry name" value="CUE"/>
    <property type="match status" value="1"/>
</dbReference>
<evidence type="ECO:0000313" key="3">
    <source>
        <dbReference type="EMBL" id="KAK7410298.1"/>
    </source>
</evidence>
<dbReference type="AlphaFoldDB" id="A0AAN9XUE7"/>
<dbReference type="EMBL" id="JAYMYS010000001">
    <property type="protein sequence ID" value="KAK7410298.1"/>
    <property type="molecule type" value="Genomic_DNA"/>
</dbReference>
<dbReference type="GO" id="GO:0043130">
    <property type="term" value="F:ubiquitin binding"/>
    <property type="evidence" value="ECO:0007669"/>
    <property type="project" value="InterPro"/>
</dbReference>
<feature type="compositionally biased region" description="Polar residues" evidence="1">
    <location>
        <begin position="1"/>
        <end position="11"/>
    </location>
</feature>
<evidence type="ECO:0000256" key="1">
    <source>
        <dbReference type="SAM" id="MobiDB-lite"/>
    </source>
</evidence>
<accession>A0AAN9XUE7</accession>
<feature type="region of interest" description="Disordered" evidence="1">
    <location>
        <begin position="1"/>
        <end position="40"/>
    </location>
</feature>